<reference evidence="2" key="2">
    <citation type="submission" date="2025-09" db="UniProtKB">
        <authorList>
            <consortium name="Ensembl"/>
        </authorList>
    </citation>
    <scope>IDENTIFICATION</scope>
</reference>
<accession>A0A672PQS3</accession>
<keyword evidence="3" id="KW-1185">Reference proteome</keyword>
<evidence type="ECO:0000313" key="3">
    <source>
        <dbReference type="Proteomes" id="UP000472262"/>
    </source>
</evidence>
<dbReference type="Ensembl" id="ENSSGRT00000070484.1">
    <property type="protein sequence ID" value="ENSSGRP00000066125.1"/>
    <property type="gene ID" value="ENSSGRG00000033992.1"/>
</dbReference>
<gene>
    <name evidence="2" type="primary">LOC107559348</name>
</gene>
<feature type="region of interest" description="Disordered" evidence="1">
    <location>
        <begin position="576"/>
        <end position="606"/>
    </location>
</feature>
<evidence type="ECO:0000256" key="1">
    <source>
        <dbReference type="SAM" id="MobiDB-lite"/>
    </source>
</evidence>
<feature type="compositionally biased region" description="Polar residues" evidence="1">
    <location>
        <begin position="977"/>
        <end position="993"/>
    </location>
</feature>
<protein>
    <submittedName>
        <fullName evidence="2">Uncharacterized LOC107559348</fullName>
    </submittedName>
</protein>
<feature type="region of interest" description="Disordered" evidence="1">
    <location>
        <begin position="959"/>
        <end position="1005"/>
    </location>
</feature>
<reference evidence="2" key="1">
    <citation type="submission" date="2025-08" db="UniProtKB">
        <authorList>
            <consortium name="Ensembl"/>
        </authorList>
    </citation>
    <scope>IDENTIFICATION</scope>
</reference>
<evidence type="ECO:0000313" key="2">
    <source>
        <dbReference type="Ensembl" id="ENSSGRP00000066125.1"/>
    </source>
</evidence>
<dbReference type="AlphaFoldDB" id="A0A672PQS3"/>
<sequence>MAFKEKPILTCCMFIWLTFIKISGFVVLNEEKRLDSAGSFDKNARTRESFDRGDQKPKSGAQVGRLLIWQDQASKSHGGGGGGRVRFSSDFSSCSQPHENANQSDDSGWMKLQPLWEQVYGLNTRFTPTVERLLGMKPKVDCDGDVMKLTVHGREAPFGSNFLIDRGSIPPLPLAQLPSECGHIFLRTWKDFVFVVPYNGCYVSQERDTFVLPLLWWGLPVKMSCSSLTSAESKPMVSCYSDGMIVRLHRGVSENLKIKVMNEWQPLLKVSARCGYSLVSHPEGVVIHAPYMPCTEPKDGVFTLSMAMESEFNLSCPALSLGLPMSAPDLVRESECISVPHALISTTLPPTLSLGLPMSAPDLVRENECISVPHALISTTLPPATITTTTKTTQPKQAPTTSSTTSTSSIQKLATPPFPYYIPGQTDYKPVRPSYPFLLFPPNIPPTILPQGPKIVGPPTTITQRPQAPIYAKRPRTWYPWYPKPSLGLTRDPSHQSAAGPHYPIKHLLASIAPITPLLKPTGNHQDKFTFTAPIVPPLQWAPMFPPSNMVYPLYPGKPEFVAPSSAVFPQVSYLPHHSQTQQRPSEPHFPPKPMSKAPIPAPTRKTGPQLLHSPLLSFLPHRSEMPPVLTKVPQSNTVSTSGAVTSSSTTYSEESEQAVQPQTFVLPYQSVVKGPPMNLHFALTPSTNSTPSLPKFPQVVHTPTPIKAPSTLISSSHAHSFHCPTFCPGAPSIFYHNHHHFGHPLQMSNLDVSSMTKIKGQMLSSSVESPGSTLLSLIQAMGYKYGPLSSKRTAVPPASDYTAMQYLVENPLIKDTDAPGTSKYLTGPTMWPYIFRKLESTAASPRSTMKPANVALVIHPLAPSKLHYRLLQNRPAAEPLAYSDQSPDPAVNQAEIQRFFSPWGHDTQPMLVAPNNVPSFEKMVQHDISSKPTMPPTHGKNIFMNYWYQAANLNAKPPMSNSPIKDSLAQMPLPHPSNNHNPFEPSNQSPQPERSGGKNPPLLLNFHPFMQIHNSVPVMSPQLYFPPNGESVVPVFRSPKLFETHWVPAVQSNKDASTAH</sequence>
<organism evidence="2 3">
    <name type="scientific">Sinocyclocheilus grahami</name>
    <name type="common">Dianchi golden-line fish</name>
    <name type="synonym">Barbus grahami</name>
    <dbReference type="NCBI Taxonomy" id="75366"/>
    <lineage>
        <taxon>Eukaryota</taxon>
        <taxon>Metazoa</taxon>
        <taxon>Chordata</taxon>
        <taxon>Craniata</taxon>
        <taxon>Vertebrata</taxon>
        <taxon>Euteleostomi</taxon>
        <taxon>Actinopterygii</taxon>
        <taxon>Neopterygii</taxon>
        <taxon>Teleostei</taxon>
        <taxon>Ostariophysi</taxon>
        <taxon>Cypriniformes</taxon>
        <taxon>Cyprinidae</taxon>
        <taxon>Cyprininae</taxon>
        <taxon>Sinocyclocheilus</taxon>
    </lineage>
</organism>
<dbReference type="OMA" id="PSECGHI"/>
<proteinExistence type="predicted"/>
<dbReference type="Proteomes" id="UP000472262">
    <property type="component" value="Unassembled WGS sequence"/>
</dbReference>
<dbReference type="InParanoid" id="A0A672PQS3"/>
<name>A0A672PQS3_SINGR</name>
<feature type="region of interest" description="Disordered" evidence="1">
    <location>
        <begin position="386"/>
        <end position="410"/>
    </location>
</feature>